<feature type="region of interest" description="Disordered" evidence="1">
    <location>
        <begin position="140"/>
        <end position="183"/>
    </location>
</feature>
<reference evidence="2 3" key="1">
    <citation type="journal article" date="2024" name="bioRxiv">
        <title>A reference genome for Trichogramma kaykai: A tiny desert-dwelling parasitoid wasp with competing sex-ratio distorters.</title>
        <authorList>
            <person name="Culotta J."/>
            <person name="Lindsey A.R."/>
        </authorList>
    </citation>
    <scope>NUCLEOTIDE SEQUENCE [LARGE SCALE GENOMIC DNA]</scope>
    <source>
        <strain evidence="2 3">KSX58</strain>
    </source>
</reference>
<gene>
    <name evidence="2" type="ORF">TKK_008473</name>
</gene>
<feature type="compositionally biased region" description="Low complexity" evidence="1">
    <location>
        <begin position="716"/>
        <end position="735"/>
    </location>
</feature>
<feature type="compositionally biased region" description="Acidic residues" evidence="1">
    <location>
        <begin position="705"/>
        <end position="715"/>
    </location>
</feature>
<dbReference type="InterPro" id="IPR013783">
    <property type="entry name" value="Ig-like_fold"/>
</dbReference>
<name>A0ABD2WYJ7_9HYME</name>
<keyword evidence="3" id="KW-1185">Reference proteome</keyword>
<dbReference type="Proteomes" id="UP001627154">
    <property type="component" value="Unassembled WGS sequence"/>
</dbReference>
<feature type="region of interest" description="Disordered" evidence="1">
    <location>
        <begin position="1"/>
        <end position="22"/>
    </location>
</feature>
<proteinExistence type="predicted"/>
<evidence type="ECO:0008006" key="4">
    <source>
        <dbReference type="Google" id="ProtNLM"/>
    </source>
</evidence>
<dbReference type="Pfam" id="PF14874">
    <property type="entry name" value="PapD-like"/>
    <property type="match status" value="1"/>
</dbReference>
<feature type="compositionally biased region" description="Low complexity" evidence="1">
    <location>
        <begin position="165"/>
        <end position="181"/>
    </location>
</feature>
<accession>A0ABD2WYJ7</accession>
<dbReference type="PANTHER" id="PTHR46348">
    <property type="entry name" value="DELETED IN LUNG AND ESOPHAGEAL CANCER PROTEIN 1"/>
    <property type="match status" value="1"/>
</dbReference>
<dbReference type="AlphaFoldDB" id="A0ABD2WYJ7"/>
<dbReference type="PANTHER" id="PTHR46348:SF1">
    <property type="entry name" value="DELETED IN LUNG AND ESOPHAGEAL CANCER PROTEIN 1"/>
    <property type="match status" value="1"/>
</dbReference>
<protein>
    <recommendedName>
        <fullName evidence="4">MSP domain-containing protein</fullName>
    </recommendedName>
</protein>
<feature type="region of interest" description="Disordered" evidence="1">
    <location>
        <begin position="677"/>
        <end position="735"/>
    </location>
</feature>
<evidence type="ECO:0000256" key="1">
    <source>
        <dbReference type="SAM" id="MobiDB-lite"/>
    </source>
</evidence>
<dbReference type="InterPro" id="IPR033304">
    <property type="entry name" value="DLEC1"/>
</dbReference>
<organism evidence="2 3">
    <name type="scientific">Trichogramma kaykai</name>
    <dbReference type="NCBI Taxonomy" id="54128"/>
    <lineage>
        <taxon>Eukaryota</taxon>
        <taxon>Metazoa</taxon>
        <taxon>Ecdysozoa</taxon>
        <taxon>Arthropoda</taxon>
        <taxon>Hexapoda</taxon>
        <taxon>Insecta</taxon>
        <taxon>Pterygota</taxon>
        <taxon>Neoptera</taxon>
        <taxon>Endopterygota</taxon>
        <taxon>Hymenoptera</taxon>
        <taxon>Apocrita</taxon>
        <taxon>Proctotrupomorpha</taxon>
        <taxon>Chalcidoidea</taxon>
        <taxon>Trichogrammatidae</taxon>
        <taxon>Trichogramma</taxon>
    </lineage>
</organism>
<sequence length="1196" mass="135605">MVQSPAVPVKLKESSQVPEPPPPKIILMAEPDIIEFRNCEANKTYKKILILHNISTWELARYQIEKLTNDSAFDVFEEPRDHTTIAPGISIRLIVEYRCDPLDEPEELLVVSVVNGKPVNVKLRATRDIPIITAKNPSCPGLSTNSSAEESSESTNVDTIDDSDSSNASYFSSSRTSTNTSHDTDSLMLIHASKEASLDCKTCFLGERTTIRNVLHSVGGKARFFIMSEMDWCSMSIKDVSVENILIVPPFAVQPAYFILEPDQQLQLDTSFYPRHSGLQVEKLIIVTDNCSVKTIEVIGNGLVFEARLLLFDRNVQYQWIQTRENTLCTISYLDLGSCYRHEKPKISFVLTSKCEVDLYYRWEIDNTLTCPKERANLLERKDFCPCNLRIQPSQGLLRIHKPVTFTLEADLSNSVPGRYRSNLRYQLSKYNDSYTSDRAFQLPCRLIIEDVPVASLPAKHNFSLRESQTKRRSCQKSVDIDFKNIDIRFECKALQTIQLAQDFSQYYNTTSNSAAEDDSGGFFFIMSSNLLDFVSNNEVKTKTFNDYLNSESSDEDEEDEVCGFLKGLGTCDCQPIEIIATAILRPPKPLYVAIEETFSVVLYNNSLKSVRYWWSPSVGLDHSRVKVKVSPKVNHMEPESSKIIKIKCLPMKTGGKLILLKQRLKEEVEIKSIISKSGDTKRSNRSSSMIDSSRSESRETVPDFTDDFQAEEDASSSATSTKVTSDNSSDTTTIDQRTRSLNSWYSTDKEEESFCSSQCYDTSLLTYVDVRARVMEEYYLNNGVIIDFNVTSEKSQRKQIFLINQSPLPSSFFVSTKNKWVENKAGNFLGDELRTAMSGVKIDIDPKNSQIKPHDTIAIDIIVSSHTWGVYVDQVTLYINLLPPFIFWIRITNDELPLCYPISNENASPLAGDPLVRFKVFNPGSAVPNQKILIENKSNIPLYVNWHCFALNAGPADEEKPFNLVLDMFSPFMDFDEHMETDSQFYDSVKQFFAHALNADAVGSAPIELSDMMYQLFPRAKKIHDTRDDSTSTLPIPAQRPNISQGTEFRLSLTPYFGESTPLFSLEVKCQIDENWIEKMSKNFRKCTGLCKIITKTLSVTFKEGFTQLVELPIKIYFPTIKVSCTCIDFGRVPMGSDKFLTFDVENISELRQTVDLKTTDSRNVFSYYPTQISLASSSFADKRFTQIEVTFHPT</sequence>
<evidence type="ECO:0000313" key="2">
    <source>
        <dbReference type="EMBL" id="KAL3397713.1"/>
    </source>
</evidence>
<dbReference type="Gene3D" id="2.60.40.10">
    <property type="entry name" value="Immunoglobulins"/>
    <property type="match status" value="3"/>
</dbReference>
<dbReference type="EMBL" id="JBJJXI010000061">
    <property type="protein sequence ID" value="KAL3397713.1"/>
    <property type="molecule type" value="Genomic_DNA"/>
</dbReference>
<comment type="caution">
    <text evidence="2">The sequence shown here is derived from an EMBL/GenBank/DDBJ whole genome shotgun (WGS) entry which is preliminary data.</text>
</comment>
<evidence type="ECO:0000313" key="3">
    <source>
        <dbReference type="Proteomes" id="UP001627154"/>
    </source>
</evidence>
<feature type="compositionally biased region" description="Low complexity" evidence="1">
    <location>
        <begin position="143"/>
        <end position="156"/>
    </location>
</feature>